<evidence type="ECO:0000256" key="1">
    <source>
        <dbReference type="SAM" id="MobiDB-lite"/>
    </source>
</evidence>
<keyword evidence="2" id="KW-1133">Transmembrane helix</keyword>
<keyword evidence="2" id="KW-0472">Membrane</keyword>
<protein>
    <submittedName>
        <fullName evidence="3">Cbb3-type cytochrome oxidase, subunit 3</fullName>
    </submittedName>
</protein>
<feature type="transmembrane region" description="Helical" evidence="2">
    <location>
        <begin position="6"/>
        <end position="26"/>
    </location>
</feature>
<evidence type="ECO:0000313" key="3">
    <source>
        <dbReference type="EMBL" id="CUB03995.1"/>
    </source>
</evidence>
<keyword evidence="2" id="KW-0812">Transmembrane</keyword>
<dbReference type="STRING" id="1137284.GCA_001418205_01854"/>
<evidence type="ECO:0000256" key="2">
    <source>
        <dbReference type="SAM" id="Phobius"/>
    </source>
</evidence>
<dbReference type="Proteomes" id="UP000182769">
    <property type="component" value="Unassembled WGS sequence"/>
</dbReference>
<feature type="region of interest" description="Disordered" evidence="1">
    <location>
        <begin position="40"/>
        <end position="64"/>
    </location>
</feature>
<evidence type="ECO:0000313" key="4">
    <source>
        <dbReference type="Proteomes" id="UP000182769"/>
    </source>
</evidence>
<proteinExistence type="predicted"/>
<dbReference type="InterPro" id="IPR008621">
    <property type="entry name" value="Cbb3-typ_cyt_oxidase_comp"/>
</dbReference>
<dbReference type="RefSeq" id="WP_055462955.1">
    <property type="nucleotide sequence ID" value="NZ_CYHG01000005.1"/>
</dbReference>
<organism evidence="3 4">
    <name type="scientific">Marinomonas fungiae</name>
    <dbReference type="NCBI Taxonomy" id="1137284"/>
    <lineage>
        <taxon>Bacteria</taxon>
        <taxon>Pseudomonadati</taxon>
        <taxon>Pseudomonadota</taxon>
        <taxon>Gammaproteobacteria</taxon>
        <taxon>Oceanospirillales</taxon>
        <taxon>Oceanospirillaceae</taxon>
        <taxon>Marinomonas</taxon>
    </lineage>
</organism>
<dbReference type="EMBL" id="CYHG01000005">
    <property type="protein sequence ID" value="CUB03995.1"/>
    <property type="molecule type" value="Genomic_DNA"/>
</dbReference>
<dbReference type="OrthoDB" id="6402501at2"/>
<accession>A0A0K6ILK4</accession>
<gene>
    <name evidence="3" type="ORF">Ga0061065_10587</name>
</gene>
<dbReference type="AlphaFoldDB" id="A0A0K6ILK4"/>
<reference evidence="4" key="1">
    <citation type="submission" date="2015-08" db="EMBL/GenBank/DDBJ databases">
        <authorList>
            <person name="Varghese N."/>
        </authorList>
    </citation>
    <scope>NUCLEOTIDE SEQUENCE [LARGE SCALE GENOMIC DNA]</scope>
    <source>
        <strain evidence="4">JCM 18476</strain>
    </source>
</reference>
<keyword evidence="4" id="KW-1185">Reference proteome</keyword>
<dbReference type="Pfam" id="PF05545">
    <property type="entry name" value="FixQ"/>
    <property type="match status" value="1"/>
</dbReference>
<sequence length="64" mass="7004">MDINTLRALATPIAFIAFIGIIVWTFSKGRKGGFDEAANLPFADDDDDVSVAQRESSVEKKTNE</sequence>
<name>A0A0K6ILK4_9GAMM</name>